<feature type="compositionally biased region" description="Pro residues" evidence="1">
    <location>
        <begin position="107"/>
        <end position="119"/>
    </location>
</feature>
<evidence type="ECO:0000313" key="4">
    <source>
        <dbReference type="Proteomes" id="UP001447188"/>
    </source>
</evidence>
<evidence type="ECO:0000256" key="1">
    <source>
        <dbReference type="SAM" id="MobiDB-lite"/>
    </source>
</evidence>
<sequence>MPFHKITAHRIACLALYKAFLRHIPHLPFSNTVKKRARSKIYTQFRKDRRIQGLANIRGALQSAYEHETLFRNAATGDPPSIARLAEALKALKALNKANSAMSRAPSRPPPSFPPPLPPTLRKSRVMRVRAENGPIASARRRKAIEILRRRIPYITATSSLPLLRRPGRRQPLAVSMVLKKKIRKRQRRQDLADLLEDSIEVAKEEDIWDTRLWNAGLTGTSPWEERYEPEAVAALKGVKTRMRDVDKQALSLTMRFKQIIEKETVAKKRAIGEYKREKRKRARARAARKKKVMREYPQYFKEHGKLD</sequence>
<accession>A0ABR3GNI8</accession>
<protein>
    <recommendedName>
        <fullName evidence="2">Complex 1 LYR protein domain-containing protein</fullName>
    </recommendedName>
</protein>
<dbReference type="Proteomes" id="UP001447188">
    <property type="component" value="Unassembled WGS sequence"/>
</dbReference>
<organism evidence="3 4">
    <name type="scientific">Discina gigas</name>
    <dbReference type="NCBI Taxonomy" id="1032678"/>
    <lineage>
        <taxon>Eukaryota</taxon>
        <taxon>Fungi</taxon>
        <taxon>Dikarya</taxon>
        <taxon>Ascomycota</taxon>
        <taxon>Pezizomycotina</taxon>
        <taxon>Pezizomycetes</taxon>
        <taxon>Pezizales</taxon>
        <taxon>Discinaceae</taxon>
        <taxon>Discina</taxon>
    </lineage>
</organism>
<evidence type="ECO:0000259" key="2">
    <source>
        <dbReference type="Pfam" id="PF05347"/>
    </source>
</evidence>
<feature type="domain" description="Complex 1 LYR protein" evidence="2">
    <location>
        <begin position="12"/>
        <end position="66"/>
    </location>
</feature>
<feature type="region of interest" description="Disordered" evidence="1">
    <location>
        <begin position="99"/>
        <end position="121"/>
    </location>
</feature>
<dbReference type="Pfam" id="PF05347">
    <property type="entry name" value="Complex1_LYR"/>
    <property type="match status" value="1"/>
</dbReference>
<dbReference type="InterPro" id="IPR008011">
    <property type="entry name" value="Complex1_LYR_dom"/>
</dbReference>
<name>A0ABR3GNI8_9PEZI</name>
<gene>
    <name evidence="3" type="ORF">Q9L58_003555</name>
</gene>
<dbReference type="EMBL" id="JBBBZM010000034">
    <property type="protein sequence ID" value="KAL0637498.1"/>
    <property type="molecule type" value="Genomic_DNA"/>
</dbReference>
<proteinExistence type="predicted"/>
<evidence type="ECO:0000313" key="3">
    <source>
        <dbReference type="EMBL" id="KAL0637498.1"/>
    </source>
</evidence>
<comment type="caution">
    <text evidence="3">The sequence shown here is derived from an EMBL/GenBank/DDBJ whole genome shotgun (WGS) entry which is preliminary data.</text>
</comment>
<keyword evidence="4" id="KW-1185">Reference proteome</keyword>
<reference evidence="3 4" key="1">
    <citation type="submission" date="2024-02" db="EMBL/GenBank/DDBJ databases">
        <title>Discinaceae phylogenomics.</title>
        <authorList>
            <person name="Dirks A.C."/>
            <person name="James T.Y."/>
        </authorList>
    </citation>
    <scope>NUCLEOTIDE SEQUENCE [LARGE SCALE GENOMIC DNA]</scope>
    <source>
        <strain evidence="3 4">ACD0624</strain>
    </source>
</reference>